<dbReference type="InterPro" id="IPR008920">
    <property type="entry name" value="TF_FadR/GntR_C"/>
</dbReference>
<dbReference type="PANTHER" id="PTHR43537:SF24">
    <property type="entry name" value="GLUCONATE OPERON TRANSCRIPTIONAL REPRESSOR"/>
    <property type="match status" value="1"/>
</dbReference>
<evidence type="ECO:0000256" key="3">
    <source>
        <dbReference type="ARBA" id="ARBA00023163"/>
    </source>
</evidence>
<keyword evidence="2" id="KW-0238">DNA-binding</keyword>
<keyword evidence="7" id="KW-1185">Reference proteome</keyword>
<dbReference type="Pfam" id="PF00392">
    <property type="entry name" value="GntR"/>
    <property type="match status" value="1"/>
</dbReference>
<dbReference type="PRINTS" id="PR00035">
    <property type="entry name" value="HTHGNTR"/>
</dbReference>
<dbReference type="Proteomes" id="UP001501570">
    <property type="component" value="Unassembled WGS sequence"/>
</dbReference>
<dbReference type="Gene3D" id="1.10.10.10">
    <property type="entry name" value="Winged helix-like DNA-binding domain superfamily/Winged helix DNA-binding domain"/>
    <property type="match status" value="1"/>
</dbReference>
<sequence>MAFHPDRPHMTDDQVRRAAKPAGRVPVAARRRSRATEVQEAVKDIILQRGLVTGDALPTESELMEELGIGRNSVREALKVLQAVGIVEIRHGFGMFVGRMSLNGFVDELAFHSRITMQDERNHLGHLIEIREVLESGLVLRLIDGREGVDGDEGLDLPTLLTPIREVIERMQAEAAVDVVSPETDRLFHDLLYRPLGNPLVGQLLGAFWEVYHQLRDDLGTPDETPVDVARTHRDIYWAVLAGDRVAATAAMRDHFAGVRARLARLGRG</sequence>
<feature type="compositionally biased region" description="Basic and acidic residues" evidence="4">
    <location>
        <begin position="1"/>
        <end position="16"/>
    </location>
</feature>
<organism evidence="6 7">
    <name type="scientific">Rugosimonospora acidiphila</name>
    <dbReference type="NCBI Taxonomy" id="556531"/>
    <lineage>
        <taxon>Bacteria</taxon>
        <taxon>Bacillati</taxon>
        <taxon>Actinomycetota</taxon>
        <taxon>Actinomycetes</taxon>
        <taxon>Micromonosporales</taxon>
        <taxon>Micromonosporaceae</taxon>
        <taxon>Rugosimonospora</taxon>
    </lineage>
</organism>
<evidence type="ECO:0000313" key="7">
    <source>
        <dbReference type="Proteomes" id="UP001501570"/>
    </source>
</evidence>
<dbReference type="PANTHER" id="PTHR43537">
    <property type="entry name" value="TRANSCRIPTIONAL REGULATOR, GNTR FAMILY"/>
    <property type="match status" value="1"/>
</dbReference>
<keyword evidence="3" id="KW-0804">Transcription</keyword>
<name>A0ABP9SGT9_9ACTN</name>
<proteinExistence type="predicted"/>
<feature type="region of interest" description="Disordered" evidence="4">
    <location>
        <begin position="1"/>
        <end position="24"/>
    </location>
</feature>
<comment type="caution">
    <text evidence="6">The sequence shown here is derived from an EMBL/GenBank/DDBJ whole genome shotgun (WGS) entry which is preliminary data.</text>
</comment>
<evidence type="ECO:0000256" key="2">
    <source>
        <dbReference type="ARBA" id="ARBA00023125"/>
    </source>
</evidence>
<dbReference type="InterPro" id="IPR011711">
    <property type="entry name" value="GntR_C"/>
</dbReference>
<reference evidence="7" key="1">
    <citation type="journal article" date="2019" name="Int. J. Syst. Evol. Microbiol.">
        <title>The Global Catalogue of Microorganisms (GCM) 10K type strain sequencing project: providing services to taxonomists for standard genome sequencing and annotation.</title>
        <authorList>
            <consortium name="The Broad Institute Genomics Platform"/>
            <consortium name="The Broad Institute Genome Sequencing Center for Infectious Disease"/>
            <person name="Wu L."/>
            <person name="Ma J."/>
        </authorList>
    </citation>
    <scope>NUCLEOTIDE SEQUENCE [LARGE SCALE GENOMIC DNA]</scope>
    <source>
        <strain evidence="7">JCM 18304</strain>
    </source>
</reference>
<dbReference type="InterPro" id="IPR036388">
    <property type="entry name" value="WH-like_DNA-bd_sf"/>
</dbReference>
<dbReference type="SUPFAM" id="SSF48008">
    <property type="entry name" value="GntR ligand-binding domain-like"/>
    <property type="match status" value="1"/>
</dbReference>
<dbReference type="CDD" id="cd07377">
    <property type="entry name" value="WHTH_GntR"/>
    <property type="match status" value="1"/>
</dbReference>
<dbReference type="SUPFAM" id="SSF46785">
    <property type="entry name" value="Winged helix' DNA-binding domain"/>
    <property type="match status" value="1"/>
</dbReference>
<dbReference type="SMART" id="SM00345">
    <property type="entry name" value="HTH_GNTR"/>
    <property type="match status" value="1"/>
</dbReference>
<dbReference type="SMART" id="SM00895">
    <property type="entry name" value="FCD"/>
    <property type="match status" value="1"/>
</dbReference>
<feature type="domain" description="HTH gntR-type" evidence="5">
    <location>
        <begin position="32"/>
        <end position="100"/>
    </location>
</feature>
<dbReference type="InterPro" id="IPR036390">
    <property type="entry name" value="WH_DNA-bd_sf"/>
</dbReference>
<evidence type="ECO:0000256" key="1">
    <source>
        <dbReference type="ARBA" id="ARBA00023015"/>
    </source>
</evidence>
<dbReference type="Pfam" id="PF07729">
    <property type="entry name" value="FCD"/>
    <property type="match status" value="1"/>
</dbReference>
<dbReference type="InterPro" id="IPR000524">
    <property type="entry name" value="Tscrpt_reg_HTH_GntR"/>
</dbReference>
<evidence type="ECO:0000256" key="4">
    <source>
        <dbReference type="SAM" id="MobiDB-lite"/>
    </source>
</evidence>
<dbReference type="PROSITE" id="PS50949">
    <property type="entry name" value="HTH_GNTR"/>
    <property type="match status" value="1"/>
</dbReference>
<dbReference type="EMBL" id="BAABJQ010000025">
    <property type="protein sequence ID" value="GAA5196071.1"/>
    <property type="molecule type" value="Genomic_DNA"/>
</dbReference>
<evidence type="ECO:0000313" key="6">
    <source>
        <dbReference type="EMBL" id="GAA5196071.1"/>
    </source>
</evidence>
<keyword evidence="1" id="KW-0805">Transcription regulation</keyword>
<gene>
    <name evidence="6" type="ORF">GCM10023322_64150</name>
</gene>
<evidence type="ECO:0000259" key="5">
    <source>
        <dbReference type="PROSITE" id="PS50949"/>
    </source>
</evidence>
<protein>
    <submittedName>
        <fullName evidence="6">FadR/GntR family transcriptional regulator</fullName>
    </submittedName>
</protein>
<accession>A0ABP9SGT9</accession>
<dbReference type="Gene3D" id="1.20.120.530">
    <property type="entry name" value="GntR ligand-binding domain-like"/>
    <property type="match status" value="1"/>
</dbReference>